<dbReference type="PROSITE" id="PS50109">
    <property type="entry name" value="HIS_KIN"/>
    <property type="match status" value="1"/>
</dbReference>
<dbReference type="InterPro" id="IPR036890">
    <property type="entry name" value="HATPase_C_sf"/>
</dbReference>
<dbReference type="Proteomes" id="UP000236737">
    <property type="component" value="Unassembled WGS sequence"/>
</dbReference>
<comment type="catalytic activity">
    <reaction evidence="1">
        <text>ATP + protein L-histidine = ADP + protein N-phospho-L-histidine.</text>
        <dbReference type="EC" id="2.7.13.3"/>
    </reaction>
</comment>
<dbReference type="InterPro" id="IPR035965">
    <property type="entry name" value="PAS-like_dom_sf"/>
</dbReference>
<keyword evidence="6" id="KW-1133">Transmembrane helix</keyword>
<dbReference type="InterPro" id="IPR052162">
    <property type="entry name" value="Sensor_kinase/Photoreceptor"/>
</dbReference>
<dbReference type="InterPro" id="IPR013655">
    <property type="entry name" value="PAS_fold_3"/>
</dbReference>
<dbReference type="InterPro" id="IPR000014">
    <property type="entry name" value="PAS"/>
</dbReference>
<evidence type="ECO:0000256" key="2">
    <source>
        <dbReference type="ARBA" id="ARBA00012438"/>
    </source>
</evidence>
<dbReference type="SMART" id="SM00388">
    <property type="entry name" value="HisKA"/>
    <property type="match status" value="1"/>
</dbReference>
<proteinExistence type="predicted"/>
<dbReference type="CDD" id="cd00130">
    <property type="entry name" value="PAS"/>
    <property type="match status" value="1"/>
</dbReference>
<dbReference type="Pfam" id="PF08447">
    <property type="entry name" value="PAS_3"/>
    <property type="match status" value="1"/>
</dbReference>
<dbReference type="PANTHER" id="PTHR43304:SF1">
    <property type="entry name" value="PAC DOMAIN-CONTAINING PROTEIN"/>
    <property type="match status" value="1"/>
</dbReference>
<keyword evidence="3" id="KW-0597">Phosphoprotein</keyword>
<feature type="transmembrane region" description="Helical" evidence="6">
    <location>
        <begin position="12"/>
        <end position="29"/>
    </location>
</feature>
<dbReference type="Pfam" id="PF02518">
    <property type="entry name" value="HATPase_c"/>
    <property type="match status" value="1"/>
</dbReference>
<dbReference type="PRINTS" id="PR00344">
    <property type="entry name" value="BCTRLSENSOR"/>
</dbReference>
<dbReference type="EMBL" id="FNVP01000009">
    <property type="protein sequence ID" value="SEG30909.1"/>
    <property type="molecule type" value="Genomic_DNA"/>
</dbReference>
<protein>
    <recommendedName>
        <fullName evidence="2">histidine kinase</fullName>
        <ecNumber evidence="2">2.7.13.3</ecNumber>
    </recommendedName>
</protein>
<dbReference type="InterPro" id="IPR003594">
    <property type="entry name" value="HATPase_dom"/>
</dbReference>
<dbReference type="Gene3D" id="1.10.287.130">
    <property type="match status" value="1"/>
</dbReference>
<sequence>MKFLKLFKNSQVFKLALGVAILVVCYFGSKFFSQMQRLTSTLELIAKSNETQLELEKLLSIINSYDYSLRNYIITKDESYLQNRFLNRGIIEEGIKKLKILTVNDSVRNKDILTLEKLINYRFKLFRETLIAAKSSNVDRLGLNSKLKKSNDYTEMMKLFVYKIINSERLKTKFQNSNHQFELQDSLMTAFLLIILSLLILLLSFNKTNGDIEDLKQANDKLMLLNESFNAAEKTAGFGHWMVNLETNQYTFSDNMFRLMGVEPNAFESTLENSIKYLHPDDLEYVTQVHKDSLVNHQSTSIVFRFLTASNEVKYIMGVGSFTKDGNGNMIKIGVNYDITDQYKRTLELEENNKELKYINSELESFNNIVSHDLQEPLRKIQMFISRVEEKEFDGLSQQGRDYFSKIRIAANRMQTLLIDLVNYSRTIKGDKVFVETDLNKIISDTIQDLTTNIEEKSAILHIGQLPIIKAIPFQLKQLFINLVSNSLKYSQEDNIPQININSEVITEEEVSNYEIINKEDYYKIVVEDNGIGFKQEYAEKIFLLFKRLETDPKYSGTGLGLAICNRIVENHKGFIKVKSEPNRGSKFYIFLPKGDLV</sequence>
<dbReference type="InterPro" id="IPR007891">
    <property type="entry name" value="CHASE3"/>
</dbReference>
<keyword evidence="9" id="KW-1185">Reference proteome</keyword>
<dbReference type="InterPro" id="IPR005467">
    <property type="entry name" value="His_kinase_dom"/>
</dbReference>
<dbReference type="PANTHER" id="PTHR43304">
    <property type="entry name" value="PHYTOCHROME-LIKE PROTEIN CPH1"/>
    <property type="match status" value="1"/>
</dbReference>
<reference evidence="9" key="1">
    <citation type="submission" date="2016-10" db="EMBL/GenBank/DDBJ databases">
        <authorList>
            <person name="Varghese N."/>
            <person name="Submissions S."/>
        </authorList>
    </citation>
    <scope>NUCLEOTIDE SEQUENCE [LARGE SCALE GENOMIC DNA]</scope>
    <source>
        <strain evidence="9">CGMCC 1.9230</strain>
    </source>
</reference>
<keyword evidence="4" id="KW-0808">Transferase</keyword>
<dbReference type="Gene3D" id="3.30.450.20">
    <property type="entry name" value="PAS domain"/>
    <property type="match status" value="1"/>
</dbReference>
<feature type="transmembrane region" description="Helical" evidence="6">
    <location>
        <begin position="187"/>
        <end position="205"/>
    </location>
</feature>
<dbReference type="GO" id="GO:0000155">
    <property type="term" value="F:phosphorelay sensor kinase activity"/>
    <property type="evidence" value="ECO:0007669"/>
    <property type="project" value="InterPro"/>
</dbReference>
<keyword evidence="6" id="KW-0812">Transmembrane</keyword>
<evidence type="ECO:0000256" key="6">
    <source>
        <dbReference type="SAM" id="Phobius"/>
    </source>
</evidence>
<name>A0A1H5Z2T6_9FLAO</name>
<dbReference type="InterPro" id="IPR004358">
    <property type="entry name" value="Sig_transdc_His_kin-like_C"/>
</dbReference>
<dbReference type="AlphaFoldDB" id="A0A1H5Z2T6"/>
<dbReference type="EC" id="2.7.13.3" evidence="2"/>
<keyword evidence="6" id="KW-0472">Membrane</keyword>
<dbReference type="Gene3D" id="3.30.565.10">
    <property type="entry name" value="Histidine kinase-like ATPase, C-terminal domain"/>
    <property type="match status" value="1"/>
</dbReference>
<keyword evidence="5" id="KW-0418">Kinase</keyword>
<evidence type="ECO:0000256" key="4">
    <source>
        <dbReference type="ARBA" id="ARBA00022679"/>
    </source>
</evidence>
<dbReference type="Pfam" id="PF05227">
    <property type="entry name" value="CHASE3"/>
    <property type="match status" value="1"/>
</dbReference>
<feature type="domain" description="Histidine kinase" evidence="7">
    <location>
        <begin position="369"/>
        <end position="596"/>
    </location>
</feature>
<evidence type="ECO:0000259" key="7">
    <source>
        <dbReference type="PROSITE" id="PS50109"/>
    </source>
</evidence>
<dbReference type="InterPro" id="IPR036097">
    <property type="entry name" value="HisK_dim/P_sf"/>
</dbReference>
<gene>
    <name evidence="8" type="ORF">SAMN04488130_10982</name>
</gene>
<dbReference type="Pfam" id="PF00512">
    <property type="entry name" value="HisKA"/>
    <property type="match status" value="1"/>
</dbReference>
<dbReference type="SUPFAM" id="SSF55874">
    <property type="entry name" value="ATPase domain of HSP90 chaperone/DNA topoisomerase II/histidine kinase"/>
    <property type="match status" value="1"/>
</dbReference>
<dbReference type="OrthoDB" id="9124519at2"/>
<dbReference type="SUPFAM" id="SSF47384">
    <property type="entry name" value="Homodimeric domain of signal transducing histidine kinase"/>
    <property type="match status" value="1"/>
</dbReference>
<organism evidence="8 9">
    <name type="scientific">Flavobacterium urumqiense</name>
    <dbReference type="NCBI Taxonomy" id="935224"/>
    <lineage>
        <taxon>Bacteria</taxon>
        <taxon>Pseudomonadati</taxon>
        <taxon>Bacteroidota</taxon>
        <taxon>Flavobacteriia</taxon>
        <taxon>Flavobacteriales</taxon>
        <taxon>Flavobacteriaceae</taxon>
        <taxon>Flavobacterium</taxon>
    </lineage>
</organism>
<dbReference type="CDD" id="cd00082">
    <property type="entry name" value="HisKA"/>
    <property type="match status" value="1"/>
</dbReference>
<dbReference type="SUPFAM" id="SSF55785">
    <property type="entry name" value="PYP-like sensor domain (PAS domain)"/>
    <property type="match status" value="1"/>
</dbReference>
<evidence type="ECO:0000313" key="9">
    <source>
        <dbReference type="Proteomes" id="UP000236737"/>
    </source>
</evidence>
<dbReference type="InterPro" id="IPR003661">
    <property type="entry name" value="HisK_dim/P_dom"/>
</dbReference>
<evidence type="ECO:0000313" key="8">
    <source>
        <dbReference type="EMBL" id="SEG30909.1"/>
    </source>
</evidence>
<accession>A0A1H5Z2T6</accession>
<dbReference type="RefSeq" id="WP_104000302.1">
    <property type="nucleotide sequence ID" value="NZ_FNVP01000009.1"/>
</dbReference>
<evidence type="ECO:0000256" key="1">
    <source>
        <dbReference type="ARBA" id="ARBA00000085"/>
    </source>
</evidence>
<dbReference type="SMART" id="SM00387">
    <property type="entry name" value="HATPase_c"/>
    <property type="match status" value="1"/>
</dbReference>
<evidence type="ECO:0000256" key="5">
    <source>
        <dbReference type="ARBA" id="ARBA00022777"/>
    </source>
</evidence>
<evidence type="ECO:0000256" key="3">
    <source>
        <dbReference type="ARBA" id="ARBA00022553"/>
    </source>
</evidence>